<evidence type="ECO:0000256" key="7">
    <source>
        <dbReference type="ARBA" id="ARBA00022840"/>
    </source>
</evidence>
<comment type="cofactor">
    <cofactor evidence="18 19">
        <name>K(+)</name>
        <dbReference type="ChEBI" id="CHEBI:29103"/>
    </cofactor>
    <text evidence="18 19">Binds 1 potassium ion per subunit.</text>
</comment>
<dbReference type="PANTHER" id="PTHR12592:SF0">
    <property type="entry name" value="ATP-DEPENDENT (S)-NAD(P)H-HYDRATE DEHYDRATASE"/>
    <property type="match status" value="1"/>
</dbReference>
<dbReference type="GO" id="GO:0005524">
    <property type="term" value="F:ATP binding"/>
    <property type="evidence" value="ECO:0007669"/>
    <property type="project" value="UniProtKB-UniRule"/>
</dbReference>
<feature type="binding site" evidence="17">
    <location>
        <position position="269"/>
    </location>
    <ligand>
        <name>(6S)-NADPHX</name>
        <dbReference type="ChEBI" id="CHEBI:64076"/>
    </ligand>
</feature>
<evidence type="ECO:0000256" key="3">
    <source>
        <dbReference type="ARBA" id="ARBA00006001"/>
    </source>
</evidence>
<evidence type="ECO:0000256" key="8">
    <source>
        <dbReference type="ARBA" id="ARBA00022857"/>
    </source>
</evidence>
<comment type="function">
    <text evidence="14 19">Bifunctional enzyme that catalyzes the epimerization of the S- and R-forms of NAD(P)HX and the dehydration of the S-form of NAD(P)HX at the expense of ADP, which is converted to AMP. This allows the repair of both epimers of NAD(P)HX, a damaged form of NAD(P)H that is a result of enzymatic or heat-dependent hydration.</text>
</comment>
<evidence type="ECO:0000259" key="20">
    <source>
        <dbReference type="PROSITE" id="PS51383"/>
    </source>
</evidence>
<comment type="function">
    <text evidence="17">Catalyzes the dehydration of the S-form of NAD(P)HX at the expense of ADP, which is converted to AMP. Together with NAD(P)HX epimerase, which catalyzes the epimerization of the S- and R-forms, the enzyme allows the repair of both epimers of NAD(P)HX, a damaged form of NAD(P)H that is a result of enzymatic or heat-dependent hydration.</text>
</comment>
<dbReference type="NCBIfam" id="TIGR00197">
    <property type="entry name" value="yjeF_nterm"/>
    <property type="match status" value="1"/>
</dbReference>
<dbReference type="STRING" id="1449350.OCH239_22040"/>
<feature type="binding site" evidence="18">
    <location>
        <position position="164"/>
    </location>
    <ligand>
        <name>(6S)-NADPHX</name>
        <dbReference type="ChEBI" id="CHEBI:64076"/>
    </ligand>
</feature>
<dbReference type="eggNOG" id="COG0062">
    <property type="taxonomic scope" value="Bacteria"/>
</dbReference>
<comment type="caution">
    <text evidence="18">Lacks conserved residue(s) required for the propagation of feature annotation.</text>
</comment>
<dbReference type="Pfam" id="PF03853">
    <property type="entry name" value="YjeF_N"/>
    <property type="match status" value="1"/>
</dbReference>
<keyword evidence="12 17" id="KW-0456">Lyase</keyword>
<dbReference type="HAMAP" id="MF_01966">
    <property type="entry name" value="NADHX_epimerase"/>
    <property type="match status" value="1"/>
</dbReference>
<proteinExistence type="inferred from homology"/>
<dbReference type="eggNOG" id="COG0063">
    <property type="taxonomic scope" value="Bacteria"/>
</dbReference>
<name>X7EFG6_9RHOB</name>
<feature type="binding site" evidence="17">
    <location>
        <begin position="427"/>
        <end position="431"/>
    </location>
    <ligand>
        <name>AMP</name>
        <dbReference type="ChEBI" id="CHEBI:456215"/>
    </ligand>
</feature>
<evidence type="ECO:0000256" key="11">
    <source>
        <dbReference type="ARBA" id="ARBA00023235"/>
    </source>
</evidence>
<reference evidence="22 23" key="1">
    <citation type="submission" date="2014-01" db="EMBL/GenBank/DDBJ databases">
        <title>Roseivivax halodurans JCM 10272 Genome Sequencing.</title>
        <authorList>
            <person name="Lai Q."/>
            <person name="Li G."/>
            <person name="Shao Z."/>
        </authorList>
    </citation>
    <scope>NUCLEOTIDE SEQUENCE [LARGE SCALE GENOMIC DNA]</scope>
    <source>
        <strain evidence="22 23">JCM 10272</strain>
    </source>
</reference>
<feature type="binding site" evidence="18">
    <location>
        <position position="128"/>
    </location>
    <ligand>
        <name>K(+)</name>
        <dbReference type="ChEBI" id="CHEBI:29103"/>
    </ligand>
</feature>
<comment type="similarity">
    <text evidence="17">Belongs to the NnrD/CARKD family.</text>
</comment>
<protein>
    <recommendedName>
        <fullName evidence="19">Bifunctional NAD(P)H-hydrate repair enzyme</fullName>
    </recommendedName>
    <alternativeName>
        <fullName evidence="19">Nicotinamide nucleotide repair protein</fullName>
    </alternativeName>
    <domain>
        <recommendedName>
            <fullName evidence="19">ADP-dependent (S)-NAD(P)H-hydrate dehydratase</fullName>
            <ecNumber evidence="19">4.2.1.136</ecNumber>
        </recommendedName>
        <alternativeName>
            <fullName evidence="19">ADP-dependent NAD(P)HX dehydratase</fullName>
        </alternativeName>
    </domain>
    <domain>
        <recommendedName>
            <fullName evidence="19">NAD(P)H-hydrate epimerase</fullName>
            <ecNumber evidence="19">5.1.99.6</ecNumber>
        </recommendedName>
    </domain>
</protein>
<keyword evidence="10 17" id="KW-0520">NAD</keyword>
<evidence type="ECO:0000256" key="10">
    <source>
        <dbReference type="ARBA" id="ARBA00023027"/>
    </source>
</evidence>
<feature type="binding site" evidence="17">
    <location>
        <position position="332"/>
    </location>
    <ligand>
        <name>(6S)-NADPHX</name>
        <dbReference type="ChEBI" id="CHEBI:64076"/>
    </ligand>
</feature>
<dbReference type="GO" id="GO:0052855">
    <property type="term" value="F:ADP-dependent NAD(P)H-hydrate dehydratase activity"/>
    <property type="evidence" value="ECO:0007669"/>
    <property type="project" value="UniProtKB-UniRule"/>
</dbReference>
<evidence type="ECO:0000256" key="4">
    <source>
        <dbReference type="ARBA" id="ARBA00009524"/>
    </source>
</evidence>
<evidence type="ECO:0000256" key="14">
    <source>
        <dbReference type="ARBA" id="ARBA00025153"/>
    </source>
</evidence>
<dbReference type="OrthoDB" id="9806925at2"/>
<keyword evidence="8 17" id="KW-0521">NADP</keyword>
<keyword evidence="11 18" id="KW-0413">Isomerase</keyword>
<feature type="binding site" evidence="18">
    <location>
        <position position="63"/>
    </location>
    <ligand>
        <name>K(+)</name>
        <dbReference type="ChEBI" id="CHEBI:29103"/>
    </ligand>
</feature>
<dbReference type="EMBL" id="JALZ01000009">
    <property type="protein sequence ID" value="ETX14687.1"/>
    <property type="molecule type" value="Genomic_DNA"/>
</dbReference>
<dbReference type="PATRIC" id="fig|1449350.3.peg.2197"/>
<dbReference type="Proteomes" id="UP000022447">
    <property type="component" value="Unassembled WGS sequence"/>
</dbReference>
<dbReference type="PROSITE" id="PS51383">
    <property type="entry name" value="YJEF_C_3"/>
    <property type="match status" value="1"/>
</dbReference>
<evidence type="ECO:0000256" key="19">
    <source>
        <dbReference type="PIRNR" id="PIRNR017184"/>
    </source>
</evidence>
<dbReference type="InterPro" id="IPR029056">
    <property type="entry name" value="Ribokinase-like"/>
</dbReference>
<dbReference type="PROSITE" id="PS01050">
    <property type="entry name" value="YJEF_C_2"/>
    <property type="match status" value="1"/>
</dbReference>
<evidence type="ECO:0000256" key="15">
    <source>
        <dbReference type="ARBA" id="ARBA00048238"/>
    </source>
</evidence>
<evidence type="ECO:0000259" key="21">
    <source>
        <dbReference type="PROSITE" id="PS51385"/>
    </source>
</evidence>
<dbReference type="InterPro" id="IPR000631">
    <property type="entry name" value="CARKD"/>
</dbReference>
<evidence type="ECO:0000256" key="9">
    <source>
        <dbReference type="ARBA" id="ARBA00022958"/>
    </source>
</evidence>
<comment type="catalytic activity">
    <reaction evidence="2 18 19">
        <text>(6R)-NADPHX = (6S)-NADPHX</text>
        <dbReference type="Rhea" id="RHEA:32227"/>
        <dbReference type="ChEBI" id="CHEBI:64076"/>
        <dbReference type="ChEBI" id="CHEBI:64077"/>
        <dbReference type="EC" id="5.1.99.6"/>
    </reaction>
</comment>
<dbReference type="GO" id="GO:0110051">
    <property type="term" value="P:metabolite repair"/>
    <property type="evidence" value="ECO:0007669"/>
    <property type="project" value="TreeGrafter"/>
</dbReference>
<comment type="catalytic activity">
    <reaction evidence="1 18 19">
        <text>(6R)-NADHX = (6S)-NADHX</text>
        <dbReference type="Rhea" id="RHEA:32215"/>
        <dbReference type="ChEBI" id="CHEBI:64074"/>
        <dbReference type="ChEBI" id="CHEBI:64075"/>
        <dbReference type="EC" id="5.1.99.6"/>
    </reaction>
</comment>
<dbReference type="InterPro" id="IPR004443">
    <property type="entry name" value="YjeF_N_dom"/>
</dbReference>
<evidence type="ECO:0000256" key="5">
    <source>
        <dbReference type="ARBA" id="ARBA00022723"/>
    </source>
</evidence>
<evidence type="ECO:0000256" key="18">
    <source>
        <dbReference type="HAMAP-Rule" id="MF_01966"/>
    </source>
</evidence>
<keyword evidence="23" id="KW-1185">Reference proteome</keyword>
<organism evidence="22 23">
    <name type="scientific">Roseivivax halodurans JCM 10272</name>
    <dbReference type="NCBI Taxonomy" id="1449350"/>
    <lineage>
        <taxon>Bacteria</taxon>
        <taxon>Pseudomonadati</taxon>
        <taxon>Pseudomonadota</taxon>
        <taxon>Alphaproteobacteria</taxon>
        <taxon>Rhodobacterales</taxon>
        <taxon>Roseobacteraceae</taxon>
        <taxon>Roseivivax</taxon>
    </lineage>
</organism>
<keyword evidence="5 18" id="KW-0479">Metal-binding</keyword>
<dbReference type="PIRSF" id="PIRSF017184">
    <property type="entry name" value="Nnr"/>
    <property type="match status" value="1"/>
</dbReference>
<evidence type="ECO:0000256" key="2">
    <source>
        <dbReference type="ARBA" id="ARBA00000909"/>
    </source>
</evidence>
<dbReference type="Pfam" id="PF01256">
    <property type="entry name" value="Carb_kinase"/>
    <property type="match status" value="1"/>
</dbReference>
<evidence type="ECO:0000256" key="13">
    <source>
        <dbReference type="ARBA" id="ARBA00023268"/>
    </source>
</evidence>
<keyword evidence="6 17" id="KW-0547">Nucleotide-binding</keyword>
<comment type="subunit">
    <text evidence="17">Homotetramer.</text>
</comment>
<evidence type="ECO:0000256" key="12">
    <source>
        <dbReference type="ARBA" id="ARBA00023239"/>
    </source>
</evidence>
<gene>
    <name evidence="18" type="primary">nnrE</name>
    <name evidence="17" type="synonym">nnrD</name>
    <name evidence="22" type="ORF">OCH239_22040</name>
</gene>
<dbReference type="Gene3D" id="3.40.1190.20">
    <property type="match status" value="1"/>
</dbReference>
<dbReference type="GO" id="GO:0052856">
    <property type="term" value="F:NAD(P)HX epimerase activity"/>
    <property type="evidence" value="ECO:0007669"/>
    <property type="project" value="UniProtKB-UniRule"/>
</dbReference>
<evidence type="ECO:0000256" key="17">
    <source>
        <dbReference type="HAMAP-Rule" id="MF_01965"/>
    </source>
</evidence>
<accession>X7EFG6</accession>
<dbReference type="HAMAP" id="MF_01965">
    <property type="entry name" value="NADHX_dehydratase"/>
    <property type="match status" value="1"/>
</dbReference>
<feature type="binding site" evidence="18">
    <location>
        <begin position="132"/>
        <end position="138"/>
    </location>
    <ligand>
        <name>(6S)-NADPHX</name>
        <dbReference type="ChEBI" id="CHEBI:64076"/>
    </ligand>
</feature>
<evidence type="ECO:0000256" key="1">
    <source>
        <dbReference type="ARBA" id="ARBA00000013"/>
    </source>
</evidence>
<comment type="cofactor">
    <cofactor evidence="17">
        <name>Mg(2+)</name>
        <dbReference type="ChEBI" id="CHEBI:18420"/>
    </cofactor>
</comment>
<dbReference type="SUPFAM" id="SSF64153">
    <property type="entry name" value="YjeF N-terminal domain-like"/>
    <property type="match status" value="1"/>
</dbReference>
<dbReference type="PROSITE" id="PS51385">
    <property type="entry name" value="YJEF_N"/>
    <property type="match status" value="1"/>
</dbReference>
<comment type="catalytic activity">
    <reaction evidence="16 17 19">
        <text>(6S)-NADPHX + ADP = AMP + phosphate + NADPH + H(+)</text>
        <dbReference type="Rhea" id="RHEA:32235"/>
        <dbReference type="ChEBI" id="CHEBI:15378"/>
        <dbReference type="ChEBI" id="CHEBI:43474"/>
        <dbReference type="ChEBI" id="CHEBI:57783"/>
        <dbReference type="ChEBI" id="CHEBI:64076"/>
        <dbReference type="ChEBI" id="CHEBI:456215"/>
        <dbReference type="ChEBI" id="CHEBI:456216"/>
        <dbReference type="EC" id="4.2.1.136"/>
    </reaction>
</comment>
<dbReference type="PANTHER" id="PTHR12592">
    <property type="entry name" value="ATP-DEPENDENT (S)-NAD(P)H-HYDRATE DEHYDRATASE FAMILY MEMBER"/>
    <property type="match status" value="1"/>
</dbReference>
<dbReference type="GO" id="GO:0046496">
    <property type="term" value="P:nicotinamide nucleotide metabolic process"/>
    <property type="evidence" value="ECO:0007669"/>
    <property type="project" value="UniProtKB-UniRule"/>
</dbReference>
<feature type="binding site" evidence="18">
    <location>
        <position position="167"/>
    </location>
    <ligand>
        <name>K(+)</name>
        <dbReference type="ChEBI" id="CHEBI:29103"/>
    </ligand>
</feature>
<feature type="binding site" evidence="17">
    <location>
        <position position="460"/>
    </location>
    <ligand>
        <name>AMP</name>
        <dbReference type="ChEBI" id="CHEBI:456215"/>
    </ligand>
</feature>
<keyword evidence="9 18" id="KW-0630">Potassium</keyword>
<dbReference type="AlphaFoldDB" id="X7EFG6"/>
<sequence>MTHLLTAQDMREIERSAMEDGIATGAELMERAGRRVVEALQAEWPDGGRTARRAIVLCGPGNNGGDGYVVARLLHGLGWSVSVHGMGATEELPPDARANRQAWEGIGSVVPLSGDLRIGQDRPDLVVDALFGTGLTRPVDGLGGLFRDIAECRALGCPRVVAVDLPSGLCSDSGRVIRAEGTEPAEAAIAADLTVTFHRPKLGHYLSEGPSFCSRLVAADIGLRPEATAGKGVPLAAARAAALAKNNASHKYDNGHALVLTGGSGRTGAARLAARGALRAGAGLVTVGVPASAQLEVAAQLTAIMLTRVDDGEELASVLEDTRLNALCLGPGLGRDRVRALVPVAVKAGRGTVLDADALTAFEDDPAALFADLHEGCILTPHMGEFSKLFPDLAAPLKAAPESGPATSRLDAARAAAARSGATVLLKGPDTVIASPGGAATIAASVYERAAPWLATAGTGDVLAGIITGLLARGFATLDAAASGAFLHAEAARGFGPGLVAEDLPEELPRVFRALGV</sequence>
<comment type="similarity">
    <text evidence="18">Belongs to the NnrE/AIBP family.</text>
</comment>
<dbReference type="CDD" id="cd01171">
    <property type="entry name" value="YXKO-related"/>
    <property type="match status" value="1"/>
</dbReference>
<dbReference type="Gene3D" id="3.40.50.10260">
    <property type="entry name" value="YjeF N-terminal domain"/>
    <property type="match status" value="1"/>
</dbReference>
<dbReference type="SUPFAM" id="SSF53613">
    <property type="entry name" value="Ribokinase-like"/>
    <property type="match status" value="1"/>
</dbReference>
<dbReference type="InterPro" id="IPR036652">
    <property type="entry name" value="YjeF_N_dom_sf"/>
</dbReference>
<dbReference type="NCBIfam" id="TIGR00196">
    <property type="entry name" value="yjeF_cterm"/>
    <property type="match status" value="1"/>
</dbReference>
<dbReference type="EC" id="4.2.1.136" evidence="19"/>
<keyword evidence="13" id="KW-0511">Multifunctional enzyme</keyword>
<dbReference type="GO" id="GO:0046872">
    <property type="term" value="F:metal ion binding"/>
    <property type="evidence" value="ECO:0007669"/>
    <property type="project" value="UniProtKB-UniRule"/>
</dbReference>
<comment type="similarity">
    <text evidence="4 19">In the C-terminal section; belongs to the NnrD/CARKD family.</text>
</comment>
<comment type="caution">
    <text evidence="22">The sequence shown here is derived from an EMBL/GenBank/DDBJ whole genome shotgun (WGS) entry which is preliminary data.</text>
</comment>
<evidence type="ECO:0000313" key="22">
    <source>
        <dbReference type="EMBL" id="ETX14687.1"/>
    </source>
</evidence>
<feature type="domain" description="YjeF N-terminal" evidence="21">
    <location>
        <begin position="10"/>
        <end position="229"/>
    </location>
</feature>
<feature type="binding site" evidence="17">
    <location>
        <position position="382"/>
    </location>
    <ligand>
        <name>(6S)-NADPHX</name>
        <dbReference type="ChEBI" id="CHEBI:64076"/>
    </ligand>
</feature>
<feature type="binding site" evidence="18">
    <location>
        <begin position="62"/>
        <end position="66"/>
    </location>
    <ligand>
        <name>(6S)-NADPHX</name>
        <dbReference type="ChEBI" id="CHEBI:64076"/>
    </ligand>
</feature>
<comment type="similarity">
    <text evidence="3 19">In the N-terminal section; belongs to the NnrE/AIBP family.</text>
</comment>
<evidence type="ECO:0000256" key="16">
    <source>
        <dbReference type="ARBA" id="ARBA00049209"/>
    </source>
</evidence>
<evidence type="ECO:0000256" key="6">
    <source>
        <dbReference type="ARBA" id="ARBA00022741"/>
    </source>
</evidence>
<comment type="function">
    <text evidence="18">Catalyzes the epimerization of the S- and R-forms of NAD(P)HX, a damaged form of NAD(P)H that is a result of enzymatic or heat-dependent hydration. This is a prerequisite for the S-specific NAD(P)H-hydrate dehydratase to allow the repair of both epimers of NAD(P)HX.</text>
</comment>
<feature type="binding site" evidence="17">
    <location>
        <position position="461"/>
    </location>
    <ligand>
        <name>(6S)-NADPHX</name>
        <dbReference type="ChEBI" id="CHEBI:64076"/>
    </ligand>
</feature>
<evidence type="ECO:0000313" key="23">
    <source>
        <dbReference type="Proteomes" id="UP000022447"/>
    </source>
</evidence>
<feature type="domain" description="YjeF C-terminal" evidence="20">
    <location>
        <begin position="234"/>
        <end position="515"/>
    </location>
</feature>
<comment type="catalytic activity">
    <reaction evidence="15 17 19">
        <text>(6S)-NADHX + ADP = AMP + phosphate + NADH + H(+)</text>
        <dbReference type="Rhea" id="RHEA:32223"/>
        <dbReference type="ChEBI" id="CHEBI:15378"/>
        <dbReference type="ChEBI" id="CHEBI:43474"/>
        <dbReference type="ChEBI" id="CHEBI:57945"/>
        <dbReference type="ChEBI" id="CHEBI:64074"/>
        <dbReference type="ChEBI" id="CHEBI:456215"/>
        <dbReference type="ChEBI" id="CHEBI:456216"/>
        <dbReference type="EC" id="4.2.1.136"/>
    </reaction>
</comment>
<dbReference type="InterPro" id="IPR017953">
    <property type="entry name" value="Carbohydrate_kinase_pred_CS"/>
</dbReference>
<dbReference type="EC" id="5.1.99.6" evidence="19"/>
<keyword evidence="7 17" id="KW-0067">ATP-binding</keyword>
<dbReference type="RefSeq" id="WP_037262155.1">
    <property type="nucleotide sequence ID" value="NZ_JALZ01000009.1"/>
</dbReference>
<dbReference type="InterPro" id="IPR030677">
    <property type="entry name" value="Nnr"/>
</dbReference>